<organism evidence="1 2">
    <name type="scientific">Arthrobacter horti</name>
    <dbReference type="NCBI Taxonomy" id="3068273"/>
    <lineage>
        <taxon>Bacteria</taxon>
        <taxon>Bacillati</taxon>
        <taxon>Actinomycetota</taxon>
        <taxon>Actinomycetes</taxon>
        <taxon>Micrococcales</taxon>
        <taxon>Micrococcaceae</taxon>
        <taxon>Arthrobacter</taxon>
    </lineage>
</organism>
<dbReference type="Proteomes" id="UP001232725">
    <property type="component" value="Unassembled WGS sequence"/>
</dbReference>
<dbReference type="RefSeq" id="WP_305997594.1">
    <property type="nucleotide sequence ID" value="NZ_JAVALS010000017.1"/>
</dbReference>
<gene>
    <name evidence="1" type="ORF">Q9R02_15415</name>
</gene>
<sequence>MTGEPTSGPSPKELTRDLLAALGIVRVISVDDDHAQEAHQSKEDVLGAIRAGTIDIVLAARVVLPDEEDGDAANLSTDEVRDLVDESWDELEDQARIVLTQAALRASSAEEGAVVTQSPAVSGNNAALLALPEIFADVAEFLPMGLNEWRSSGQVLLDDSKPTLLIFDRSFEREGGSATGGDDLVRGVLSRTDREHVYVGLLTHTASDLGREAEIAAQISQGLDSTRPVIVVAKNRLQDESFPEALRVVLFASEIEAFREHLIRSFSQATDTAISHFRRIEKYLLFASIEAARAEGAYEPDHATRIASAFARKTLARSLRDGDFIADVMTRLRRAGAVRLYLDGASKPAALAEVAWDEHFETGELLSALAMPLEVGDIFKIHDLHGVGKSKGADRYYVLLAQECDLSVRADGKRSNDLTRVVLTELRQTVHNEEGLPAPLKENQAEFGPLQRDSSSPWRVQFARQIVVPMLALDACVVSGTGRAVISTEGKAPSALPESWKARFTRMQAEVKSLIGSYRGMETMLSSVEGSADQVRLATKHVTAAVLGTATKHKDGLTAKIDVQNSRVEFGIERYARLADGSARGLLSLLLQHQSRPAFDGKLFYEAGA</sequence>
<protein>
    <recommendedName>
        <fullName evidence="3">Response receiver domain-containing protein</fullName>
    </recommendedName>
</protein>
<evidence type="ECO:0008006" key="3">
    <source>
        <dbReference type="Google" id="ProtNLM"/>
    </source>
</evidence>
<evidence type="ECO:0000313" key="2">
    <source>
        <dbReference type="Proteomes" id="UP001232725"/>
    </source>
</evidence>
<keyword evidence="2" id="KW-1185">Reference proteome</keyword>
<proteinExistence type="predicted"/>
<evidence type="ECO:0000313" key="1">
    <source>
        <dbReference type="EMBL" id="MDP5228547.1"/>
    </source>
</evidence>
<accession>A0ABT9IT92</accession>
<name>A0ABT9IT92_9MICC</name>
<comment type="caution">
    <text evidence="1">The sequence shown here is derived from an EMBL/GenBank/DDBJ whole genome shotgun (WGS) entry which is preliminary data.</text>
</comment>
<dbReference type="EMBL" id="JAVALS010000017">
    <property type="protein sequence ID" value="MDP5228547.1"/>
    <property type="molecule type" value="Genomic_DNA"/>
</dbReference>
<reference evidence="1 2" key="1">
    <citation type="submission" date="2023-08" db="EMBL/GenBank/DDBJ databases">
        <title>Arthrobacter horti sp. nov., isolated from forest soil.</title>
        <authorList>
            <person name="Park M."/>
        </authorList>
    </citation>
    <scope>NUCLEOTIDE SEQUENCE [LARGE SCALE GENOMIC DNA]</scope>
    <source>
        <strain evidence="1 2">YJM1</strain>
    </source>
</reference>